<organism evidence="4 5">
    <name type="scientific">Alloalcanivorax profundimaris</name>
    <dbReference type="NCBI Taxonomy" id="2735259"/>
    <lineage>
        <taxon>Bacteria</taxon>
        <taxon>Pseudomonadati</taxon>
        <taxon>Pseudomonadota</taxon>
        <taxon>Gammaproteobacteria</taxon>
        <taxon>Oceanospirillales</taxon>
        <taxon>Alcanivoracaceae</taxon>
        <taxon>Alloalcanivorax</taxon>
    </lineage>
</organism>
<proteinExistence type="inferred from homology"/>
<protein>
    <submittedName>
        <fullName evidence="4">Beta-lactamase domain-containing protein</fullName>
    </submittedName>
</protein>
<comment type="similarity">
    <text evidence="1">Belongs to the metallo-beta-lactamase superfamily. Class-B beta-lactamase family.</text>
</comment>
<reference evidence="4 5" key="1">
    <citation type="submission" date="2012-09" db="EMBL/GenBank/DDBJ databases">
        <title>Genome Sequence of alkane-degrading Bacterium Alcanivorax sp. 521-1.</title>
        <authorList>
            <person name="Lai Q."/>
            <person name="Shao Z."/>
        </authorList>
    </citation>
    <scope>NUCLEOTIDE SEQUENCE [LARGE SCALE GENOMIC DNA]</scope>
    <source>
        <strain evidence="4 5">521-1</strain>
    </source>
</reference>
<evidence type="ECO:0000256" key="1">
    <source>
        <dbReference type="ARBA" id="ARBA00005250"/>
    </source>
</evidence>
<dbReference type="CDD" id="cd16282">
    <property type="entry name" value="metallo-hydrolase-like_MBL-fold"/>
    <property type="match status" value="1"/>
</dbReference>
<dbReference type="PANTHER" id="PTHR42951">
    <property type="entry name" value="METALLO-BETA-LACTAMASE DOMAIN-CONTAINING"/>
    <property type="match status" value="1"/>
</dbReference>
<dbReference type="Pfam" id="PF00753">
    <property type="entry name" value="Lactamase_B"/>
    <property type="match status" value="1"/>
</dbReference>
<evidence type="ECO:0000256" key="2">
    <source>
        <dbReference type="SAM" id="SignalP"/>
    </source>
</evidence>
<dbReference type="NCBIfam" id="TIGR04558">
    <property type="entry name" value="SoxH_rel_PQQ_1"/>
    <property type="match status" value="1"/>
</dbReference>
<dbReference type="InterPro" id="IPR036866">
    <property type="entry name" value="RibonucZ/Hydroxyglut_hydro"/>
</dbReference>
<feature type="chain" id="PRO_5046856406" evidence="2">
    <location>
        <begin position="21"/>
        <end position="318"/>
    </location>
</feature>
<dbReference type="Gene3D" id="3.60.15.10">
    <property type="entry name" value="Ribonuclease Z/Hydroxyacylglutathione hydrolase-like"/>
    <property type="match status" value="1"/>
</dbReference>
<dbReference type="PANTHER" id="PTHR42951:SF4">
    <property type="entry name" value="ACYL-COENZYME A THIOESTERASE MBLAC2"/>
    <property type="match status" value="1"/>
</dbReference>
<evidence type="ECO:0000259" key="3">
    <source>
        <dbReference type="SMART" id="SM00849"/>
    </source>
</evidence>
<evidence type="ECO:0000313" key="4">
    <source>
        <dbReference type="EMBL" id="MBF5056680.1"/>
    </source>
</evidence>
<name>A0ABS0ATT3_9GAMM</name>
<dbReference type="Proteomes" id="UP000662703">
    <property type="component" value="Unassembled WGS sequence"/>
</dbReference>
<dbReference type="InterPro" id="IPR030811">
    <property type="entry name" value="SoxH-rel_PQQ_1"/>
</dbReference>
<dbReference type="SUPFAM" id="SSF56281">
    <property type="entry name" value="Metallo-hydrolase/oxidoreductase"/>
    <property type="match status" value="1"/>
</dbReference>
<keyword evidence="5" id="KW-1185">Reference proteome</keyword>
<dbReference type="EMBL" id="ARXX01000027">
    <property type="protein sequence ID" value="MBF5056680.1"/>
    <property type="molecule type" value="Genomic_DNA"/>
</dbReference>
<dbReference type="RefSeq" id="WP_194865105.1">
    <property type="nucleotide sequence ID" value="NZ_ARXX01000027.1"/>
</dbReference>
<dbReference type="SMART" id="SM00849">
    <property type="entry name" value="Lactamase_B"/>
    <property type="match status" value="1"/>
</dbReference>
<feature type="domain" description="Metallo-beta-lactamase" evidence="3">
    <location>
        <begin position="56"/>
        <end position="237"/>
    </location>
</feature>
<gene>
    <name evidence="4" type="ORF">Y5W_01974</name>
</gene>
<feature type="signal peptide" evidence="2">
    <location>
        <begin position="1"/>
        <end position="20"/>
    </location>
</feature>
<sequence>MGFRDTALLAALLWPLGAGAAPPPFEHRLTPQPVAERTWMVEGRPEELSEDNGGDIANSAFIVTGHGVLVIDTGSTLAYGHALRAAIAGVTDQPVRWVLNTHHHPDHVFGNGAFPEAEIAALPGTRAAFRRHGEVFRDTLYQRLGDAARGTGLVPASVDLAAGERRFGGYPLRLLALRGHSGSDLAVLDPATGVLFTGDLVFHHRAPTTPHSPGIAVWREDLATLAALDFKVLVPGHGPVARDPGPIAATDAWLAWLHRRLRAGAERGATANQVIDAPLPEAIAAWPLARYELTRSVSHFYADYERRYLWGEPAATTK</sequence>
<keyword evidence="2" id="KW-0732">Signal</keyword>
<evidence type="ECO:0000313" key="5">
    <source>
        <dbReference type="Proteomes" id="UP000662703"/>
    </source>
</evidence>
<dbReference type="InterPro" id="IPR001279">
    <property type="entry name" value="Metallo-B-lactamas"/>
</dbReference>
<accession>A0ABS0ATT3</accession>
<dbReference type="InterPro" id="IPR050855">
    <property type="entry name" value="NDM-1-like"/>
</dbReference>
<comment type="caution">
    <text evidence="4">The sequence shown here is derived from an EMBL/GenBank/DDBJ whole genome shotgun (WGS) entry which is preliminary data.</text>
</comment>